<dbReference type="InterPro" id="IPR005814">
    <property type="entry name" value="Aminotrans_3"/>
</dbReference>
<evidence type="ECO:0000256" key="5">
    <source>
        <dbReference type="ARBA" id="ARBA00023235"/>
    </source>
</evidence>
<evidence type="ECO:0000256" key="8">
    <source>
        <dbReference type="RuleBase" id="RU003560"/>
    </source>
</evidence>
<dbReference type="GO" id="GO:0008483">
    <property type="term" value="F:transaminase activity"/>
    <property type="evidence" value="ECO:0007669"/>
    <property type="project" value="UniProtKB-KW"/>
</dbReference>
<comment type="pathway">
    <text evidence="6">Porphyrin-containing compound metabolism.</text>
</comment>
<organism evidence="9 10">
    <name type="scientific">Halomarina oriensis</name>
    <dbReference type="NCBI Taxonomy" id="671145"/>
    <lineage>
        <taxon>Archaea</taxon>
        <taxon>Methanobacteriati</taxon>
        <taxon>Methanobacteriota</taxon>
        <taxon>Stenosarchaea group</taxon>
        <taxon>Halobacteria</taxon>
        <taxon>Halobacteriales</taxon>
        <taxon>Natronomonadaceae</taxon>
        <taxon>Halomarina</taxon>
    </lineage>
</organism>
<comment type="similarity">
    <text evidence="8">Belongs to the class-III pyridoxal-phosphate-dependent aminotransferase family.</text>
</comment>
<keyword evidence="9" id="KW-0032">Aminotransferase</keyword>
<evidence type="ECO:0000256" key="4">
    <source>
        <dbReference type="ARBA" id="ARBA00022898"/>
    </source>
</evidence>
<dbReference type="InterPro" id="IPR015424">
    <property type="entry name" value="PyrdxlP-dep_Trfase"/>
</dbReference>
<name>A0A6B0GQR2_9EURY</name>
<evidence type="ECO:0000256" key="6">
    <source>
        <dbReference type="ARBA" id="ARBA00023444"/>
    </source>
</evidence>
<evidence type="ECO:0000313" key="9">
    <source>
        <dbReference type="EMBL" id="MWG35003.1"/>
    </source>
</evidence>
<dbReference type="Gene3D" id="3.90.1150.10">
    <property type="entry name" value="Aspartate Aminotransferase, domain 1"/>
    <property type="match status" value="1"/>
</dbReference>
<reference evidence="9 10" key="1">
    <citation type="submission" date="2019-12" db="EMBL/GenBank/DDBJ databases">
        <title>Halocatena pleomorpha gen. nov. sp. nov., an extremely halophilic archaeon of family Halobacteriaceae isolated from saltpan soil.</title>
        <authorList>
            <person name="Pal Y."/>
            <person name="Verma A."/>
            <person name="Krishnamurthi S."/>
            <person name="Kumar P."/>
        </authorList>
    </citation>
    <scope>NUCLEOTIDE SEQUENCE [LARGE SCALE GENOMIC DNA]</scope>
    <source>
        <strain evidence="9 10">JCM 16495</strain>
    </source>
</reference>
<dbReference type="PANTHER" id="PTHR43713">
    <property type="entry name" value="GLUTAMATE-1-SEMIALDEHYDE 2,1-AMINOMUTASE"/>
    <property type="match status" value="1"/>
</dbReference>
<comment type="cofactor">
    <cofactor evidence="2">
        <name>pyridoxal 5'-phosphate</name>
        <dbReference type="ChEBI" id="CHEBI:597326"/>
    </cofactor>
</comment>
<keyword evidence="5" id="KW-0413">Isomerase</keyword>
<evidence type="ECO:0000256" key="2">
    <source>
        <dbReference type="ARBA" id="ARBA00001933"/>
    </source>
</evidence>
<dbReference type="InterPro" id="IPR015421">
    <property type="entry name" value="PyrdxlP-dep_Trfase_major"/>
</dbReference>
<dbReference type="GO" id="GO:0042286">
    <property type="term" value="F:glutamate-1-semialdehyde 2,1-aminomutase activity"/>
    <property type="evidence" value="ECO:0007669"/>
    <property type="project" value="UniProtKB-EC"/>
</dbReference>
<comment type="caution">
    <text evidence="9">The sequence shown here is derived from an EMBL/GenBank/DDBJ whole genome shotgun (WGS) entry which is preliminary data.</text>
</comment>
<evidence type="ECO:0000256" key="7">
    <source>
        <dbReference type="ARBA" id="ARBA00031365"/>
    </source>
</evidence>
<dbReference type="CDD" id="cd00610">
    <property type="entry name" value="OAT_like"/>
    <property type="match status" value="1"/>
</dbReference>
<proteinExistence type="inferred from homology"/>
<evidence type="ECO:0000256" key="3">
    <source>
        <dbReference type="ARBA" id="ARBA00015416"/>
    </source>
</evidence>
<comment type="catalytic activity">
    <reaction evidence="1">
        <text>(S)-4-amino-5-oxopentanoate = 5-aminolevulinate</text>
        <dbReference type="Rhea" id="RHEA:14265"/>
        <dbReference type="ChEBI" id="CHEBI:57501"/>
        <dbReference type="ChEBI" id="CHEBI:356416"/>
        <dbReference type="EC" id="5.4.3.8"/>
    </reaction>
</comment>
<dbReference type="Pfam" id="PF00202">
    <property type="entry name" value="Aminotran_3"/>
    <property type="match status" value="1"/>
</dbReference>
<dbReference type="EMBL" id="WSZK01000016">
    <property type="protein sequence ID" value="MWG35003.1"/>
    <property type="molecule type" value="Genomic_DNA"/>
</dbReference>
<dbReference type="PANTHER" id="PTHR43713:SF3">
    <property type="entry name" value="GLUTAMATE-1-SEMIALDEHYDE 2,1-AMINOMUTASE 1, CHLOROPLASTIC-RELATED"/>
    <property type="match status" value="1"/>
</dbReference>
<keyword evidence="4 8" id="KW-0663">Pyridoxal phosphate</keyword>
<dbReference type="Gene3D" id="3.40.640.10">
    <property type="entry name" value="Type I PLP-dependent aspartate aminotransferase-like (Major domain)"/>
    <property type="match status" value="1"/>
</dbReference>
<dbReference type="PROSITE" id="PS00600">
    <property type="entry name" value="AA_TRANSFER_CLASS_3"/>
    <property type="match status" value="1"/>
</dbReference>
<dbReference type="OrthoDB" id="6524at2157"/>
<dbReference type="Proteomes" id="UP000451471">
    <property type="component" value="Unassembled WGS sequence"/>
</dbReference>
<dbReference type="GO" id="GO:0030170">
    <property type="term" value="F:pyridoxal phosphate binding"/>
    <property type="evidence" value="ECO:0007669"/>
    <property type="project" value="InterPro"/>
</dbReference>
<gene>
    <name evidence="9" type="ORF">GQS65_10975</name>
</gene>
<keyword evidence="10" id="KW-1185">Reference proteome</keyword>
<accession>A0A6B0GQR2</accession>
<evidence type="ECO:0000313" key="10">
    <source>
        <dbReference type="Proteomes" id="UP000451471"/>
    </source>
</evidence>
<dbReference type="InterPro" id="IPR015422">
    <property type="entry name" value="PyrdxlP-dep_Trfase_small"/>
</dbReference>
<dbReference type="SUPFAM" id="SSF53383">
    <property type="entry name" value="PLP-dependent transferases"/>
    <property type="match status" value="1"/>
</dbReference>
<dbReference type="InterPro" id="IPR049704">
    <property type="entry name" value="Aminotrans_3_PPA_site"/>
</dbReference>
<protein>
    <recommendedName>
        <fullName evidence="3">Glutamate-1-semialdehyde 2,1-aminomutase</fullName>
    </recommendedName>
    <alternativeName>
        <fullName evidence="7">Glutamate-1-semialdehyde aminotransferase</fullName>
    </alternativeName>
</protein>
<evidence type="ECO:0000256" key="1">
    <source>
        <dbReference type="ARBA" id="ARBA00001579"/>
    </source>
</evidence>
<dbReference type="AlphaFoldDB" id="A0A6B0GQR2"/>
<keyword evidence="9" id="KW-0808">Transferase</keyword>
<sequence>MSQDSTGSVDTDRSLDRSRALLDRARQVIPGAAQTNSKGPTRWVQGVAPTHLERGQGSHVWDVDGNEYIDHVSSLGPIVLGHDYPAVTEAVEAQVGDGSLFSLPHPLQVEVAERIVDVVPCAEMVRFAKNGNDVTTAAAKLARAHTGRDVVATQGYHGWGDVWMAATAMDAGIPAAVGGLTEPFDYNDIERVEAIFDDHPDDVAAVVTTPVNLDPPEDEFLTRLRELCDEHDALLVYDEVLTGFRFALGGAGEFFGVQPDLACFAKAMANGYPLAALAGRADVMRTIDGEGFFFSSTYAGDAVSLAAANATLSVLREVPVVEHLHEQGEALRDGYTERAAAHGLGKVTTARGYAPRSAVSFESAGGASARHCKSLFLQECLDRGVLFAGTHLPNYSHTDADVARTLTVYDEALGVLAAAIEDGAVTDRLRGEPVGATLRERTGEAGGDR</sequence>
<dbReference type="RefSeq" id="WP_158204698.1">
    <property type="nucleotide sequence ID" value="NZ_WSZK01000016.1"/>
</dbReference>